<dbReference type="RefSeq" id="XP_065673371.1">
    <property type="nucleotide sequence ID" value="XM_065817299.1"/>
</dbReference>
<feature type="transmembrane region" description="Helical" evidence="2">
    <location>
        <begin position="249"/>
        <end position="272"/>
    </location>
</feature>
<dbReference type="Proteomes" id="UP001652625">
    <property type="component" value="Chromosome 14"/>
</dbReference>
<dbReference type="GeneID" id="101239581"/>
<evidence type="ECO:0000256" key="1">
    <source>
        <dbReference type="SAM" id="MobiDB-lite"/>
    </source>
</evidence>
<evidence type="ECO:0000313" key="4">
    <source>
        <dbReference type="RefSeq" id="XP_065673371.1"/>
    </source>
</evidence>
<gene>
    <name evidence="4" type="primary">LOC101239581</name>
</gene>
<accession>A0ABM4DG15</accession>
<keyword evidence="3" id="KW-1185">Reference proteome</keyword>
<feature type="compositionally biased region" description="Polar residues" evidence="1">
    <location>
        <begin position="360"/>
        <end position="370"/>
    </location>
</feature>
<protein>
    <submittedName>
        <fullName evidence="4">Uncharacterized protein MAL13P1.304 isoform X4</fullName>
    </submittedName>
</protein>
<proteinExistence type="predicted"/>
<keyword evidence="2" id="KW-0472">Membrane</keyword>
<evidence type="ECO:0000256" key="2">
    <source>
        <dbReference type="SAM" id="Phobius"/>
    </source>
</evidence>
<evidence type="ECO:0000313" key="3">
    <source>
        <dbReference type="Proteomes" id="UP001652625"/>
    </source>
</evidence>
<keyword evidence="2" id="KW-0812">Transmembrane</keyword>
<sequence length="1262" mass="143668">MFFKSSFIINFMIAWCDFEVWREKSGDILLGSTCINRTAIIRQDETHSVYCATQMKEADCYLLFDDSDVIGFIPKINESVTLKIIPENGKDQFCMSSYKPSLGKILLQDYPMNIYKEVWNNNTGVAMINKSIHLEISNSVIILTVLEHWDGILLKLHVNCKNEADADVEQRCVLIKYEGSVTLPLSPMSFNKDDSMSTTTTSTTATATTTSTLTSDSFVSTNSVLNITSILTLLPVSNSAIINDANSSIVIAVLSSACIGTLVIVVFILLYICFCSRRKEKNVIQRRSQSSAVNDVNLEQASIAREAENLSTKSFQNSGKKSHKIDTQSFYPEKRVKLNQQKIPVFESFNGTKEEEDKNPIQSGSNVSKENVTKLPVTGKLSADQTLQTRFGKGTSIKRNSFLSTQSLPVDQFSQIKMSNYMRENSPENSNNSFEISEVTPGHSLDIEIDEMFMFDVEKHSDLDYESAKNISPVYDIVTTNNIKQFSSNKFNTERKKFKKIVSIATGEEEEQPENEFLELRHSKSDQSELQLNKNFNDQNKDPRFKVSFEEDQLKDYEVIEEMIHHYHSVNSVIAPQLARKKSPSYSKEIALKSPLTPELANRKKSTKLEDSVKGVPINNFSLNRFLNTSNTSLAASNSTLNRSLSASNAASDRFYELNVADTKFKSVSKLSVNDSELNFPEVYNRTNQTFRHKSVITDDNMLTPELKTVSFDYKSIVNKNKNNSDSFNKNQESFYKDNKPLNREKLMLYYANIKKTMREVFQNENLKAMDKLNIHSRGSYNVAKNSKQKINPEVFVINISKSSNKDSSSRVKYITDEFEKVKESKSLHKNLEQKSYDSVASNLFRSSTDLNENRLKDFEKINSSVDSAMTFKFNNRKMENEQANLLKLNATNKLILNKNPAHINNIEANFHSNETYLLGQREKTRILGQQIISYDNASDSFNELPISTSLKKGHSGIMSKELFLQNNMPPIQKHHVLPSKLYEDSGFQSNDHLKSIKSNTKLLHPQHNAFLQNTNLLNKNSVNTESINMSLNTSISTSFKLLNTENSLQFGSVKNISDNDESKRLDFLEQKKVKENSFETFSNSYFDRSFNPENYEGPPVTRRSTKSRKEMLNTLYGQNRSIPSKRLEKFTLSKEVVSLEKTVSRKESVSQELKTSHLDIKNSNNDIRSLNILTSNLVEKNSFNENNVDNFTDFLKQHKLNNRNTEHGFDRKTMNGNSEIVLLPANIHFNKHTNLNSYNIELVNEVKPVKLLSGLSHTNIK</sequence>
<feature type="region of interest" description="Disordered" evidence="1">
    <location>
        <begin position="350"/>
        <end position="371"/>
    </location>
</feature>
<name>A0ABM4DG15_HYDVU</name>
<reference evidence="4" key="1">
    <citation type="submission" date="2025-08" db="UniProtKB">
        <authorList>
            <consortium name="RefSeq"/>
        </authorList>
    </citation>
    <scope>IDENTIFICATION</scope>
</reference>
<keyword evidence="2" id="KW-1133">Transmembrane helix</keyword>
<organism evidence="3 4">
    <name type="scientific">Hydra vulgaris</name>
    <name type="common">Hydra</name>
    <name type="synonym">Hydra attenuata</name>
    <dbReference type="NCBI Taxonomy" id="6087"/>
    <lineage>
        <taxon>Eukaryota</taxon>
        <taxon>Metazoa</taxon>
        <taxon>Cnidaria</taxon>
        <taxon>Hydrozoa</taxon>
        <taxon>Hydroidolina</taxon>
        <taxon>Anthoathecata</taxon>
        <taxon>Aplanulata</taxon>
        <taxon>Hydridae</taxon>
        <taxon>Hydra</taxon>
    </lineage>
</organism>